<gene>
    <name evidence="2" type="ORF">SAMN05216526_0767</name>
</gene>
<proteinExistence type="inferred from homology"/>
<sequence length="77" mass="8335">MKVNMHEAKSQLSKLGELAWQGESVVIAKAGKPYLDLVPHKEGATERVMGLAKGKIVIHDDFDAADAEIAKLFGMAE</sequence>
<evidence type="ECO:0000313" key="2">
    <source>
        <dbReference type="EMBL" id="SIT67105.1"/>
    </source>
</evidence>
<name>A0A1R3VQT5_9GAMM</name>
<keyword evidence="3" id="KW-1185">Reference proteome</keyword>
<evidence type="ECO:0000313" key="3">
    <source>
        <dbReference type="Proteomes" id="UP000223759"/>
    </source>
</evidence>
<dbReference type="AlphaFoldDB" id="A0A1R3VQT5"/>
<accession>A0A1R3VQT5</accession>
<dbReference type="InterPro" id="IPR036165">
    <property type="entry name" value="YefM-like_sf"/>
</dbReference>
<dbReference type="STRING" id="233100.SAMN05216526_0767"/>
<protein>
    <submittedName>
        <fullName evidence="2">Antitoxin component of toxin-antitoxin stability system, DNA-binding transcriptional repressor</fullName>
    </submittedName>
</protein>
<dbReference type="GO" id="GO:0003677">
    <property type="term" value="F:DNA binding"/>
    <property type="evidence" value="ECO:0007669"/>
    <property type="project" value="UniProtKB-KW"/>
</dbReference>
<keyword evidence="2" id="KW-0238">DNA-binding</keyword>
<reference evidence="2 3" key="1">
    <citation type="submission" date="2017-01" db="EMBL/GenBank/DDBJ databases">
        <authorList>
            <person name="Mah S.A."/>
            <person name="Swanson W.J."/>
            <person name="Moy G.W."/>
            <person name="Vacquier V.D."/>
        </authorList>
    </citation>
    <scope>NUCLEOTIDE SEQUENCE [LARGE SCALE GENOMIC DNA]</scope>
    <source>
        <strain evidence="2 3">M9</strain>
    </source>
</reference>
<dbReference type="OrthoDB" id="9800503at2"/>
<dbReference type="EMBL" id="FTPK01000001">
    <property type="protein sequence ID" value="SIT67105.1"/>
    <property type="molecule type" value="Genomic_DNA"/>
</dbReference>
<dbReference type="Proteomes" id="UP000223759">
    <property type="component" value="Unassembled WGS sequence"/>
</dbReference>
<evidence type="ECO:0000256" key="1">
    <source>
        <dbReference type="ARBA" id="ARBA00009981"/>
    </source>
</evidence>
<dbReference type="RefSeq" id="WP_076755063.1">
    <property type="nucleotide sequence ID" value="NZ_CP023018.1"/>
</dbReference>
<comment type="similarity">
    <text evidence="1">Belongs to the phD/YefM antitoxin family.</text>
</comment>
<organism evidence="2 3">
    <name type="scientific">Ectothiorhodosinus mongolicus</name>
    <dbReference type="NCBI Taxonomy" id="233100"/>
    <lineage>
        <taxon>Bacteria</taxon>
        <taxon>Pseudomonadati</taxon>
        <taxon>Pseudomonadota</taxon>
        <taxon>Gammaproteobacteria</taxon>
        <taxon>Chromatiales</taxon>
        <taxon>Ectothiorhodospiraceae</taxon>
        <taxon>Ectothiorhodosinus</taxon>
    </lineage>
</organism>
<dbReference type="SUPFAM" id="SSF143120">
    <property type="entry name" value="YefM-like"/>
    <property type="match status" value="1"/>
</dbReference>